<name>A0A699S6U9_TANCI</name>
<proteinExistence type="predicted"/>
<dbReference type="AlphaFoldDB" id="A0A699S6U9"/>
<dbReference type="EMBL" id="BKCJ011140503">
    <property type="protein sequence ID" value="GFC92975.1"/>
    <property type="molecule type" value="Genomic_DNA"/>
</dbReference>
<gene>
    <name evidence="1" type="ORF">Tci_864945</name>
</gene>
<accession>A0A699S6U9</accession>
<evidence type="ECO:0000313" key="1">
    <source>
        <dbReference type="EMBL" id="GFC92975.1"/>
    </source>
</evidence>
<reference evidence="1" key="1">
    <citation type="journal article" date="2019" name="Sci. Rep.">
        <title>Draft genome of Tanacetum cinerariifolium, the natural source of mosquito coil.</title>
        <authorList>
            <person name="Yamashiro T."/>
            <person name="Shiraishi A."/>
            <person name="Satake H."/>
            <person name="Nakayama K."/>
        </authorList>
    </citation>
    <scope>NUCLEOTIDE SEQUENCE</scope>
</reference>
<comment type="caution">
    <text evidence="1">The sequence shown here is derived from an EMBL/GenBank/DDBJ whole genome shotgun (WGS) entry which is preliminary data.</text>
</comment>
<sequence length="77" mass="9090">MVVSFVEKTIQDAERIVKLVDLQHMFQTLDVRALSSKRACQTGVEWLLGLPYSFADPYIIERSWEWQRLLQQTNSFE</sequence>
<protein>
    <submittedName>
        <fullName evidence="1">Uncharacterized protein</fullName>
    </submittedName>
</protein>
<organism evidence="1">
    <name type="scientific">Tanacetum cinerariifolium</name>
    <name type="common">Dalmatian daisy</name>
    <name type="synonym">Chrysanthemum cinerariifolium</name>
    <dbReference type="NCBI Taxonomy" id="118510"/>
    <lineage>
        <taxon>Eukaryota</taxon>
        <taxon>Viridiplantae</taxon>
        <taxon>Streptophyta</taxon>
        <taxon>Embryophyta</taxon>
        <taxon>Tracheophyta</taxon>
        <taxon>Spermatophyta</taxon>
        <taxon>Magnoliopsida</taxon>
        <taxon>eudicotyledons</taxon>
        <taxon>Gunneridae</taxon>
        <taxon>Pentapetalae</taxon>
        <taxon>asterids</taxon>
        <taxon>campanulids</taxon>
        <taxon>Asterales</taxon>
        <taxon>Asteraceae</taxon>
        <taxon>Asteroideae</taxon>
        <taxon>Anthemideae</taxon>
        <taxon>Anthemidinae</taxon>
        <taxon>Tanacetum</taxon>
    </lineage>
</organism>